<evidence type="ECO:0000313" key="3">
    <source>
        <dbReference type="Proteomes" id="UP001177023"/>
    </source>
</evidence>
<gene>
    <name evidence="2" type="ORF">MSPICULIGERA_LOCUS23870</name>
</gene>
<feature type="compositionally biased region" description="Low complexity" evidence="1">
    <location>
        <begin position="1"/>
        <end position="17"/>
    </location>
</feature>
<reference evidence="2" key="1">
    <citation type="submission" date="2023-06" db="EMBL/GenBank/DDBJ databases">
        <authorList>
            <person name="Delattre M."/>
        </authorList>
    </citation>
    <scope>NUCLEOTIDE SEQUENCE</scope>
    <source>
        <strain evidence="2">AF72</strain>
    </source>
</reference>
<proteinExistence type="predicted"/>
<sequence>MKGPSTATSTATTATSPKKSKKSTPKVVPVNLPDNPYTDVEAAQLIISTLPTQGVIVSTKEAEARTLARLESSGSLSNHSTADDHIQLTVAAVASGQIGGRDEDEGVDIREDELMDVSDCAWE</sequence>
<feature type="region of interest" description="Disordered" evidence="1">
    <location>
        <begin position="1"/>
        <end position="33"/>
    </location>
</feature>
<dbReference type="EMBL" id="CATQJA010002706">
    <property type="protein sequence ID" value="CAJ0585860.1"/>
    <property type="molecule type" value="Genomic_DNA"/>
</dbReference>
<dbReference type="Proteomes" id="UP001177023">
    <property type="component" value="Unassembled WGS sequence"/>
</dbReference>
<feature type="non-terminal residue" evidence="2">
    <location>
        <position position="1"/>
    </location>
</feature>
<accession>A0AA36GCC3</accession>
<comment type="caution">
    <text evidence="2">The sequence shown here is derived from an EMBL/GenBank/DDBJ whole genome shotgun (WGS) entry which is preliminary data.</text>
</comment>
<dbReference type="AlphaFoldDB" id="A0AA36GCC3"/>
<evidence type="ECO:0000256" key="1">
    <source>
        <dbReference type="SAM" id="MobiDB-lite"/>
    </source>
</evidence>
<organism evidence="2 3">
    <name type="scientific">Mesorhabditis spiculigera</name>
    <dbReference type="NCBI Taxonomy" id="96644"/>
    <lineage>
        <taxon>Eukaryota</taxon>
        <taxon>Metazoa</taxon>
        <taxon>Ecdysozoa</taxon>
        <taxon>Nematoda</taxon>
        <taxon>Chromadorea</taxon>
        <taxon>Rhabditida</taxon>
        <taxon>Rhabditina</taxon>
        <taxon>Rhabditomorpha</taxon>
        <taxon>Rhabditoidea</taxon>
        <taxon>Rhabditidae</taxon>
        <taxon>Mesorhabditinae</taxon>
        <taxon>Mesorhabditis</taxon>
    </lineage>
</organism>
<name>A0AA36GCC3_9BILA</name>
<protein>
    <submittedName>
        <fullName evidence="2">Uncharacterized protein</fullName>
    </submittedName>
</protein>
<keyword evidence="3" id="KW-1185">Reference proteome</keyword>
<feature type="region of interest" description="Disordered" evidence="1">
    <location>
        <begin position="97"/>
        <end position="123"/>
    </location>
</feature>
<feature type="compositionally biased region" description="Acidic residues" evidence="1">
    <location>
        <begin position="102"/>
        <end position="123"/>
    </location>
</feature>
<evidence type="ECO:0000313" key="2">
    <source>
        <dbReference type="EMBL" id="CAJ0585860.1"/>
    </source>
</evidence>